<evidence type="ECO:0008006" key="4">
    <source>
        <dbReference type="Google" id="ProtNLM"/>
    </source>
</evidence>
<feature type="chain" id="PRO_5045873556" description="Exo-alpha-sialidase" evidence="1">
    <location>
        <begin position="23"/>
        <end position="370"/>
    </location>
</feature>
<evidence type="ECO:0000313" key="3">
    <source>
        <dbReference type="Proteomes" id="UP000601099"/>
    </source>
</evidence>
<evidence type="ECO:0000313" key="2">
    <source>
        <dbReference type="EMBL" id="MBG8554612.1"/>
    </source>
</evidence>
<protein>
    <recommendedName>
        <fullName evidence="4">Exo-alpha-sialidase</fullName>
    </recommendedName>
</protein>
<feature type="signal peptide" evidence="1">
    <location>
        <begin position="1"/>
        <end position="22"/>
    </location>
</feature>
<dbReference type="RefSeq" id="WP_196955638.1">
    <property type="nucleotide sequence ID" value="NZ_JADWYK010000008.1"/>
</dbReference>
<dbReference type="Proteomes" id="UP000601099">
    <property type="component" value="Unassembled WGS sequence"/>
</dbReference>
<evidence type="ECO:0000256" key="1">
    <source>
        <dbReference type="SAM" id="SignalP"/>
    </source>
</evidence>
<organism evidence="2 3">
    <name type="scientific">Hymenobacter guriensis</name>
    <dbReference type="NCBI Taxonomy" id="2793065"/>
    <lineage>
        <taxon>Bacteria</taxon>
        <taxon>Pseudomonadati</taxon>
        <taxon>Bacteroidota</taxon>
        <taxon>Cytophagia</taxon>
        <taxon>Cytophagales</taxon>
        <taxon>Hymenobacteraceae</taxon>
        <taxon>Hymenobacter</taxon>
    </lineage>
</organism>
<dbReference type="Gene3D" id="2.130.10.10">
    <property type="entry name" value="YVTN repeat-like/Quinoprotein amine dehydrogenase"/>
    <property type="match status" value="2"/>
</dbReference>
<dbReference type="CDD" id="cd15482">
    <property type="entry name" value="Sialidase_non-viral"/>
    <property type="match status" value="1"/>
</dbReference>
<gene>
    <name evidence="2" type="ORF">I5L79_13725</name>
</gene>
<keyword evidence="3" id="KW-1185">Reference proteome</keyword>
<accession>A0ABS0L5H9</accession>
<sequence length="370" mass="39953">MNRNHPCYRLLLYCLTFVGAAACSSNSSSWQLVTGEGLPLTGFHAEATLFINDSTGLVLGSILPDAGGLGSDFRAGQVATLFRTTNGGRNWQKTTGDSGSRFVLTTKAGPVVFAVQLQESDAQRDSSRLLRSVDQGRSWQPIGVLPHQITSLSFADSTQGFALTNHYEHGLRLIYHTTDGGRQWQRAALPLSDRASWGLHTPDGTSWLLLTSPGSPYYSTHLAKINWATSAATVEVIPQGRVDKAVASDSAGNLWLASDDPAGTIQLLRRDQHTGRYSRIHSFGLSQGQPLLAEALHVSGCSITLLASYSDTTVALNTYHAYHSTDTGRSWQEEELPIASKVSPAAFTGPEKAWLFAGGNTFQVCFPARK</sequence>
<proteinExistence type="predicted"/>
<comment type="caution">
    <text evidence="2">The sequence shown here is derived from an EMBL/GenBank/DDBJ whole genome shotgun (WGS) entry which is preliminary data.</text>
</comment>
<keyword evidence="1" id="KW-0732">Signal</keyword>
<dbReference type="EMBL" id="JADWYK010000008">
    <property type="protein sequence ID" value="MBG8554612.1"/>
    <property type="molecule type" value="Genomic_DNA"/>
</dbReference>
<dbReference type="InterPro" id="IPR015943">
    <property type="entry name" value="WD40/YVTN_repeat-like_dom_sf"/>
</dbReference>
<dbReference type="SUPFAM" id="SSF110296">
    <property type="entry name" value="Oligoxyloglucan reducing end-specific cellobiohydrolase"/>
    <property type="match status" value="1"/>
</dbReference>
<reference evidence="2 3" key="1">
    <citation type="submission" date="2020-11" db="EMBL/GenBank/DDBJ databases">
        <title>Hymenobacter sp.</title>
        <authorList>
            <person name="Kim M.K."/>
        </authorList>
    </citation>
    <scope>NUCLEOTIDE SEQUENCE [LARGE SCALE GENOMIC DNA]</scope>
    <source>
        <strain evidence="2 3">BT594</strain>
    </source>
</reference>
<name>A0ABS0L5H9_9BACT</name>
<dbReference type="PROSITE" id="PS51257">
    <property type="entry name" value="PROKAR_LIPOPROTEIN"/>
    <property type="match status" value="1"/>
</dbReference>